<evidence type="ECO:0000256" key="8">
    <source>
        <dbReference type="ARBA" id="ARBA00022989"/>
    </source>
</evidence>
<evidence type="ECO:0000256" key="13">
    <source>
        <dbReference type="PIRSR" id="PIRSR605027-1"/>
    </source>
</evidence>
<sequence length="349" mass="40685">MNDASMIKILLLIGCVVVVNILLFWRQNVDMSENRNDLEAQVLSLQRKRDYLLLKNADLERQIHRMELKLEHIETQVRDFSQARQDRKNLPQIFFITPTKFRAEQKADLTRLGQTLAHIPNLFWIIVEDADEPSEMPTKLLERLKFTSSVHIVARTPPEIRRNESDPNWKFPRGVAQRNAALEYLRTNHRSFKKSVVYFGDDDNVYDWRIFDEMRRIEKVGVWPVGIVGGTIVETPILAPNGTTVINFTSIWKPERPFPIDMAAFAVNLALIVENPTAEFSNHVPRGYQESHFLESLGLKRSDLEPKADFCTKIYVWHTRTENTKLLKRDRQRLQNPESLNLIEKDAIL</sequence>
<dbReference type="AlphaFoldDB" id="A0A914YZY0"/>
<dbReference type="Proteomes" id="UP000887577">
    <property type="component" value="Unplaced"/>
</dbReference>
<dbReference type="FunFam" id="3.90.550.10:FF:000044">
    <property type="entry name" value="Galactosylgalactosylxylosylprotein 3-beta-glucuronosyltransferase"/>
    <property type="match status" value="1"/>
</dbReference>
<evidence type="ECO:0000256" key="3">
    <source>
        <dbReference type="ARBA" id="ARBA00012641"/>
    </source>
</evidence>
<evidence type="ECO:0000256" key="16">
    <source>
        <dbReference type="RuleBase" id="RU363127"/>
    </source>
</evidence>
<dbReference type="WBParaSite" id="PSU_v2.g5656.t1">
    <property type="protein sequence ID" value="PSU_v2.g5656.t1"/>
    <property type="gene ID" value="PSU_v2.g5656"/>
</dbReference>
<dbReference type="SUPFAM" id="SSF53448">
    <property type="entry name" value="Nucleotide-diphospho-sugar transferases"/>
    <property type="match status" value="1"/>
</dbReference>
<comment type="subcellular location">
    <subcellularLocation>
        <location evidence="16">Golgi apparatus membrane</location>
        <topology evidence="16">Single-pass type II membrane protein</topology>
    </subcellularLocation>
    <subcellularLocation>
        <location evidence="1">Membrane</location>
        <topology evidence="1">Single-pass type II membrane protein</topology>
    </subcellularLocation>
</comment>
<dbReference type="InterPro" id="IPR029044">
    <property type="entry name" value="Nucleotide-diphossugar_trans"/>
</dbReference>
<keyword evidence="18" id="KW-1185">Reference proteome</keyword>
<comment type="cofactor">
    <cofactor evidence="14 16">
        <name>Mn(2+)</name>
        <dbReference type="ChEBI" id="CHEBI:29035"/>
    </cofactor>
</comment>
<feature type="transmembrane region" description="Helical" evidence="16">
    <location>
        <begin position="6"/>
        <end position="25"/>
    </location>
</feature>
<comment type="catalytic activity">
    <reaction evidence="12 16">
        <text>3-O-(beta-D-galactosyl-(1-&gt;3)-beta-D-galactosyl-(1-&gt;4)-beta-D-xylosyl)-L-seryl-[protein] + UDP-alpha-D-glucuronate = 3-O-(beta-D-GlcA-(1-&gt;3)-beta-D-Gal-(1-&gt;3)-beta-D-Gal-(1-&gt;4)-beta-D-Xyl)-L-seryl-[protein] + UDP + H(+)</text>
        <dbReference type="Rhea" id="RHEA:24168"/>
        <dbReference type="Rhea" id="RHEA-COMP:12571"/>
        <dbReference type="Rhea" id="RHEA-COMP:12573"/>
        <dbReference type="ChEBI" id="CHEBI:15378"/>
        <dbReference type="ChEBI" id="CHEBI:58052"/>
        <dbReference type="ChEBI" id="CHEBI:58223"/>
        <dbReference type="ChEBI" id="CHEBI:132090"/>
        <dbReference type="ChEBI" id="CHEBI:132093"/>
        <dbReference type="EC" id="2.4.1.135"/>
    </reaction>
</comment>
<proteinExistence type="inferred from homology"/>
<dbReference type="GO" id="GO:0015018">
    <property type="term" value="F:galactosylgalactosylxylosylprotein 3-beta-glucuronosyltransferase activity"/>
    <property type="evidence" value="ECO:0007669"/>
    <property type="project" value="UniProtKB-UniRule"/>
</dbReference>
<evidence type="ECO:0000256" key="2">
    <source>
        <dbReference type="ARBA" id="ARBA00007706"/>
    </source>
</evidence>
<accession>A0A914YZY0</accession>
<evidence type="ECO:0000256" key="1">
    <source>
        <dbReference type="ARBA" id="ARBA00004606"/>
    </source>
</evidence>
<evidence type="ECO:0000256" key="10">
    <source>
        <dbReference type="ARBA" id="ARBA00023180"/>
    </source>
</evidence>
<organism evidence="18 19">
    <name type="scientific">Panagrolaimus superbus</name>
    <dbReference type="NCBI Taxonomy" id="310955"/>
    <lineage>
        <taxon>Eukaryota</taxon>
        <taxon>Metazoa</taxon>
        <taxon>Ecdysozoa</taxon>
        <taxon>Nematoda</taxon>
        <taxon>Chromadorea</taxon>
        <taxon>Rhabditida</taxon>
        <taxon>Tylenchina</taxon>
        <taxon>Panagrolaimomorpha</taxon>
        <taxon>Panagrolaimoidea</taxon>
        <taxon>Panagrolaimidae</taxon>
        <taxon>Panagrolaimus</taxon>
    </lineage>
</organism>
<evidence type="ECO:0000313" key="18">
    <source>
        <dbReference type="Proteomes" id="UP000887577"/>
    </source>
</evidence>
<dbReference type="Gene3D" id="3.90.550.10">
    <property type="entry name" value="Spore Coat Polysaccharide Biosynthesis Protein SpsA, Chain A"/>
    <property type="match status" value="1"/>
</dbReference>
<dbReference type="PANTHER" id="PTHR10896:SF65">
    <property type="entry name" value="GALACTOSYLGALACTOSYLXYLOSYLPROTEIN 3-BETA-GLUCURONOSYLTRANSFERASE 3"/>
    <property type="match status" value="1"/>
</dbReference>
<evidence type="ECO:0000256" key="15">
    <source>
        <dbReference type="PIRSR" id="PIRSR605027-4"/>
    </source>
</evidence>
<evidence type="ECO:0000256" key="12">
    <source>
        <dbReference type="ARBA" id="ARBA00047979"/>
    </source>
</evidence>
<evidence type="ECO:0000256" key="4">
    <source>
        <dbReference type="ARBA" id="ARBA00022679"/>
    </source>
</evidence>
<dbReference type="GO" id="GO:0046872">
    <property type="term" value="F:metal ion binding"/>
    <property type="evidence" value="ECO:0007669"/>
    <property type="project" value="UniProtKB-KW"/>
</dbReference>
<keyword evidence="9 16" id="KW-0472">Membrane</keyword>
<comment type="similarity">
    <text evidence="2 16">Belongs to the glycosyltransferase 43 family.</text>
</comment>
<keyword evidence="6 14" id="KW-0479">Metal-binding</keyword>
<evidence type="ECO:0000256" key="9">
    <source>
        <dbReference type="ARBA" id="ARBA00023136"/>
    </source>
</evidence>
<evidence type="ECO:0000313" key="19">
    <source>
        <dbReference type="WBParaSite" id="PSU_v2.g5656.t1"/>
    </source>
</evidence>
<keyword evidence="5 16" id="KW-0812">Transmembrane</keyword>
<dbReference type="InterPro" id="IPR005027">
    <property type="entry name" value="Glyco_trans_43"/>
</dbReference>
<reference evidence="19" key="1">
    <citation type="submission" date="2022-11" db="UniProtKB">
        <authorList>
            <consortium name="WormBaseParasite"/>
        </authorList>
    </citation>
    <scope>IDENTIFICATION</scope>
</reference>
<evidence type="ECO:0000256" key="5">
    <source>
        <dbReference type="ARBA" id="ARBA00022692"/>
    </source>
</evidence>
<keyword evidence="10" id="KW-0325">Glycoprotein</keyword>
<feature type="binding site" evidence="14">
    <location>
        <position position="203"/>
    </location>
    <ligand>
        <name>Mn(2+)</name>
        <dbReference type="ChEBI" id="CHEBI:29035"/>
    </ligand>
</feature>
<evidence type="ECO:0000256" key="11">
    <source>
        <dbReference type="ARBA" id="ARBA00023211"/>
    </source>
</evidence>
<keyword evidence="17" id="KW-0175">Coiled coil</keyword>
<dbReference type="CDD" id="cd00218">
    <property type="entry name" value="GlcAT-I"/>
    <property type="match status" value="1"/>
</dbReference>
<keyword evidence="7 16" id="KW-0735">Signal-anchor</keyword>
<dbReference type="GO" id="GO:0005975">
    <property type="term" value="P:carbohydrate metabolic process"/>
    <property type="evidence" value="ECO:0007669"/>
    <property type="project" value="TreeGrafter"/>
</dbReference>
<evidence type="ECO:0000256" key="17">
    <source>
        <dbReference type="SAM" id="Coils"/>
    </source>
</evidence>
<feature type="coiled-coil region" evidence="17">
    <location>
        <begin position="28"/>
        <end position="83"/>
    </location>
</feature>
<evidence type="ECO:0000256" key="7">
    <source>
        <dbReference type="ARBA" id="ARBA00022968"/>
    </source>
</evidence>
<dbReference type="Pfam" id="PF03360">
    <property type="entry name" value="Glyco_transf_43"/>
    <property type="match status" value="1"/>
</dbReference>
<dbReference type="EC" id="2.4.1.135" evidence="3 16"/>
<dbReference type="GO" id="GO:0000139">
    <property type="term" value="C:Golgi membrane"/>
    <property type="evidence" value="ECO:0007669"/>
    <property type="project" value="UniProtKB-SubCell"/>
</dbReference>
<protein>
    <recommendedName>
        <fullName evidence="3 16">Galactosylgalactosylxylosylprotein 3-beta-glucuronosyltransferase</fullName>
        <ecNumber evidence="3 16">2.4.1.135</ecNumber>
    </recommendedName>
</protein>
<keyword evidence="11 14" id="KW-0464">Manganese</keyword>
<evidence type="ECO:0000256" key="14">
    <source>
        <dbReference type="PIRSR" id="PIRSR605027-3"/>
    </source>
</evidence>
<name>A0A914YZY0_9BILA</name>
<feature type="active site" description="Proton donor/acceptor" evidence="13">
    <location>
        <position position="290"/>
    </location>
</feature>
<comment type="pathway">
    <text evidence="16">Protein modification; protein glycosylation.</text>
</comment>
<evidence type="ECO:0000256" key="6">
    <source>
        <dbReference type="ARBA" id="ARBA00022723"/>
    </source>
</evidence>
<keyword evidence="16" id="KW-0333">Golgi apparatus</keyword>
<feature type="site" description="Interaction with galactose moiety of substrate glycoprotein" evidence="15">
    <location>
        <position position="234"/>
    </location>
</feature>
<dbReference type="PANTHER" id="PTHR10896">
    <property type="entry name" value="GALACTOSYLGALACTOSYLXYLOSYLPROTEIN 3-BETA-GLUCURONOSYLTRANSFERASE BETA-1,3-GLUCURONYLTRANSFERASE"/>
    <property type="match status" value="1"/>
</dbReference>
<keyword evidence="8 16" id="KW-1133">Transmembrane helix</keyword>
<keyword evidence="4 16" id="KW-0808">Transferase</keyword>
<dbReference type="GO" id="GO:0050650">
    <property type="term" value="P:chondroitin sulfate proteoglycan biosynthetic process"/>
    <property type="evidence" value="ECO:0007669"/>
    <property type="project" value="TreeGrafter"/>
</dbReference>